<dbReference type="Proteomes" id="UP000229213">
    <property type="component" value="Unassembled WGS sequence"/>
</dbReference>
<sequence>MNYKVPLKNPSPDITNAIKIIMGESPIKNHPPLVEYLIDPVHMKRIIEMIGENWSDERTKSLDNYIECWYRLGYDYVRIERDAGFATGGKEVADTTVKERTRKWVTMKSGIINTWDDFERYPWPEKEDIDRVLEDIMYINNHLPEGMGLIASHGGGIYERLSQIMGYGNLCVSLYENPELVEAVTKKIGTIMENFYNKLVQFEHLVAVWPGDDMGYKTATL</sequence>
<name>A0A2M7YEX3_9BACT</name>
<protein>
    <recommendedName>
        <fullName evidence="3">Uroporphyrinogen decarboxylase (URO-D) domain-containing protein</fullName>
    </recommendedName>
</protein>
<dbReference type="EMBL" id="PFWI01000209">
    <property type="protein sequence ID" value="PJA61520.1"/>
    <property type="molecule type" value="Genomic_DNA"/>
</dbReference>
<evidence type="ECO:0000313" key="1">
    <source>
        <dbReference type="EMBL" id="PJA61520.1"/>
    </source>
</evidence>
<evidence type="ECO:0008006" key="3">
    <source>
        <dbReference type="Google" id="ProtNLM"/>
    </source>
</evidence>
<comment type="caution">
    <text evidence="1">The sequence shown here is derived from an EMBL/GenBank/DDBJ whole genome shotgun (WGS) entry which is preliminary data.</text>
</comment>
<dbReference type="InterPro" id="IPR038071">
    <property type="entry name" value="UROD/MetE-like_sf"/>
</dbReference>
<proteinExistence type="predicted"/>
<accession>A0A2M7YEX3</accession>
<dbReference type="AlphaFoldDB" id="A0A2M7YEX3"/>
<dbReference type="Gene3D" id="3.20.20.210">
    <property type="match status" value="1"/>
</dbReference>
<organism evidence="1 2">
    <name type="scientific">bacterium (Candidatus Ratteibacteria) CG_4_9_14_3_um_filter_41_21</name>
    <dbReference type="NCBI Taxonomy" id="2014289"/>
    <lineage>
        <taxon>Bacteria</taxon>
        <taxon>Candidatus Ratteibacteria</taxon>
    </lineage>
</organism>
<reference evidence="2" key="1">
    <citation type="submission" date="2017-09" db="EMBL/GenBank/DDBJ databases">
        <title>Depth-based differentiation of microbial function through sediment-hosted aquifers and enrichment of novel symbionts in the deep terrestrial subsurface.</title>
        <authorList>
            <person name="Probst A.J."/>
            <person name="Ladd B."/>
            <person name="Jarett J.K."/>
            <person name="Geller-Mcgrath D.E."/>
            <person name="Sieber C.M.K."/>
            <person name="Emerson J.B."/>
            <person name="Anantharaman K."/>
            <person name="Thomas B.C."/>
            <person name="Malmstrom R."/>
            <person name="Stieglmeier M."/>
            <person name="Klingl A."/>
            <person name="Woyke T."/>
            <person name="Ryan C.M."/>
            <person name="Banfield J.F."/>
        </authorList>
    </citation>
    <scope>NUCLEOTIDE SEQUENCE [LARGE SCALE GENOMIC DNA]</scope>
</reference>
<evidence type="ECO:0000313" key="2">
    <source>
        <dbReference type="Proteomes" id="UP000229213"/>
    </source>
</evidence>
<dbReference type="SUPFAM" id="SSF51726">
    <property type="entry name" value="UROD/MetE-like"/>
    <property type="match status" value="1"/>
</dbReference>
<feature type="non-terminal residue" evidence="1">
    <location>
        <position position="221"/>
    </location>
</feature>
<gene>
    <name evidence="1" type="ORF">CO162_05910</name>
</gene>